<name>A0ABV1L470_9BACL</name>
<accession>A0ABV1L470</accession>
<evidence type="ECO:0000259" key="8">
    <source>
        <dbReference type="Pfam" id="PF00999"/>
    </source>
</evidence>
<comment type="similarity">
    <text evidence="2">Belongs to the monovalent cation:proton antiporter 2 (CPA2) transporter (TC 2.A.37) family.</text>
</comment>
<dbReference type="InterPro" id="IPR038770">
    <property type="entry name" value="Na+/solute_symporter_sf"/>
</dbReference>
<feature type="transmembrane region" description="Helical" evidence="7">
    <location>
        <begin position="60"/>
        <end position="80"/>
    </location>
</feature>
<keyword evidence="5 7" id="KW-1133">Transmembrane helix</keyword>
<feature type="transmembrane region" description="Helical" evidence="7">
    <location>
        <begin position="153"/>
        <end position="177"/>
    </location>
</feature>
<dbReference type="PANTHER" id="PTHR42751">
    <property type="entry name" value="SODIUM/HYDROGEN EXCHANGER FAMILY/TRKA DOMAIN PROTEIN"/>
    <property type="match status" value="1"/>
</dbReference>
<evidence type="ECO:0000256" key="7">
    <source>
        <dbReference type="SAM" id="Phobius"/>
    </source>
</evidence>
<dbReference type="EMBL" id="JASKHM010000031">
    <property type="protein sequence ID" value="MEQ4487155.1"/>
    <property type="molecule type" value="Genomic_DNA"/>
</dbReference>
<sequence>MDHIVLEVGLAIALIALAGLLSAKFRFSVIPFYILIGMAVGPHSVELWHFDFRFIESAPLIEFMGRLGVLFLLFYLGLEFSVGRLITSGRSIAVGGTIYIAINFTLGLAFGWAAGFPFQETLVIAGITTISSSAIVAKVLVDLKRTANSETEMILGIIMFEDVFLAVYISILSGLVLSGSASVWGVALSALVALGFMLALLIIGRKAVPLLNKVLDIRSNELFGLVVFAGLFLVAGFSETIHVAEAIGALLIGLVLAETEHMKRIEKLILPFRDFFGAIFFFSFGLTIDPTTLGGAIWLSLAAVAVTLIGNFAAGMLAGRSSGLSPKASVNIGLTIVARGEFSIIMANIAKTGGLLPIIQPFAALYVLILAILGPLLTKETNLIYKALDKIFRFNKTPKKVETS</sequence>
<protein>
    <submittedName>
        <fullName evidence="9">Cation:proton antiporter</fullName>
    </submittedName>
</protein>
<evidence type="ECO:0000256" key="4">
    <source>
        <dbReference type="ARBA" id="ARBA00022692"/>
    </source>
</evidence>
<feature type="transmembrane region" description="Helical" evidence="7">
    <location>
        <begin position="92"/>
        <end position="115"/>
    </location>
</feature>
<dbReference type="Pfam" id="PF00999">
    <property type="entry name" value="Na_H_Exchanger"/>
    <property type="match status" value="1"/>
</dbReference>
<feature type="transmembrane region" description="Helical" evidence="7">
    <location>
        <begin position="215"/>
        <end position="235"/>
    </location>
</feature>
<comment type="subcellular location">
    <subcellularLocation>
        <location evidence="1">Membrane</location>
        <topology evidence="1">Multi-pass membrane protein</topology>
    </subcellularLocation>
</comment>
<keyword evidence="6 7" id="KW-0472">Membrane</keyword>
<keyword evidence="10" id="KW-1185">Reference proteome</keyword>
<proteinExistence type="inferred from homology"/>
<keyword evidence="3" id="KW-0813">Transport</keyword>
<dbReference type="InterPro" id="IPR006153">
    <property type="entry name" value="Cation/H_exchanger_TM"/>
</dbReference>
<organism evidence="9 10">
    <name type="scientific">Cohnella silvisoli</name>
    <dbReference type="NCBI Taxonomy" id="2873699"/>
    <lineage>
        <taxon>Bacteria</taxon>
        <taxon>Bacillati</taxon>
        <taxon>Bacillota</taxon>
        <taxon>Bacilli</taxon>
        <taxon>Bacillales</taxon>
        <taxon>Paenibacillaceae</taxon>
        <taxon>Cohnella</taxon>
    </lineage>
</organism>
<feature type="transmembrane region" description="Helical" evidence="7">
    <location>
        <begin position="269"/>
        <end position="288"/>
    </location>
</feature>
<feature type="domain" description="Cation/H+ exchanger transmembrane" evidence="8">
    <location>
        <begin position="13"/>
        <end position="378"/>
    </location>
</feature>
<dbReference type="PANTHER" id="PTHR42751:SF4">
    <property type="entry name" value="K(+)_H(+) ANTIPORTER SUBUNIT KHTU"/>
    <property type="match status" value="1"/>
</dbReference>
<evidence type="ECO:0000256" key="3">
    <source>
        <dbReference type="ARBA" id="ARBA00022448"/>
    </source>
</evidence>
<evidence type="ECO:0000256" key="1">
    <source>
        <dbReference type="ARBA" id="ARBA00004141"/>
    </source>
</evidence>
<feature type="transmembrane region" description="Helical" evidence="7">
    <location>
        <begin position="30"/>
        <end position="48"/>
    </location>
</feature>
<reference evidence="9 10" key="1">
    <citation type="journal article" date="2023" name="Genome Announc.">
        <title>Pan-Genome Analyses of the Genus Cohnella and Proposal of the Novel Species Cohnella silvisoli sp. nov., Isolated from Forest Soil.</title>
        <authorList>
            <person name="Wang C."/>
            <person name="Mao L."/>
            <person name="Bao G."/>
            <person name="Zhu H."/>
        </authorList>
    </citation>
    <scope>NUCLEOTIDE SEQUENCE [LARGE SCALE GENOMIC DNA]</scope>
    <source>
        <strain evidence="9 10">NL03-T5-1</strain>
    </source>
</reference>
<gene>
    <name evidence="9" type="ORF">QJS35_32760</name>
</gene>
<dbReference type="Gene3D" id="1.20.1530.20">
    <property type="match status" value="1"/>
</dbReference>
<feature type="transmembrane region" description="Helical" evidence="7">
    <location>
        <begin position="294"/>
        <end position="318"/>
    </location>
</feature>
<feature type="transmembrane region" description="Helical" evidence="7">
    <location>
        <begin position="121"/>
        <end position="141"/>
    </location>
</feature>
<comment type="caution">
    <text evidence="9">The sequence shown here is derived from an EMBL/GenBank/DDBJ whole genome shotgun (WGS) entry which is preliminary data.</text>
</comment>
<keyword evidence="4 7" id="KW-0812">Transmembrane</keyword>
<feature type="transmembrane region" description="Helical" evidence="7">
    <location>
        <begin position="355"/>
        <end position="377"/>
    </location>
</feature>
<evidence type="ECO:0000256" key="2">
    <source>
        <dbReference type="ARBA" id="ARBA00005551"/>
    </source>
</evidence>
<evidence type="ECO:0000256" key="5">
    <source>
        <dbReference type="ARBA" id="ARBA00022989"/>
    </source>
</evidence>
<evidence type="ECO:0000313" key="10">
    <source>
        <dbReference type="Proteomes" id="UP001493487"/>
    </source>
</evidence>
<feature type="transmembrane region" description="Helical" evidence="7">
    <location>
        <begin position="6"/>
        <end position="23"/>
    </location>
</feature>
<feature type="transmembrane region" description="Helical" evidence="7">
    <location>
        <begin position="183"/>
        <end position="203"/>
    </location>
</feature>
<evidence type="ECO:0000313" key="9">
    <source>
        <dbReference type="EMBL" id="MEQ4487155.1"/>
    </source>
</evidence>
<dbReference type="Proteomes" id="UP001493487">
    <property type="component" value="Unassembled WGS sequence"/>
</dbReference>
<evidence type="ECO:0000256" key="6">
    <source>
        <dbReference type="ARBA" id="ARBA00023136"/>
    </source>
</evidence>
<dbReference type="RefSeq" id="WP_232190323.1">
    <property type="nucleotide sequence ID" value="NZ_JAIOAP010000033.1"/>
</dbReference>